<sequence length="306" mass="35246">MKKIIIALPMLAVGLPLFSQEKSESARQVVESSEAKSLSWELSDAQADALVQQKFEAMEQRKEERVEQLTSQLNYKVIDRKVVDLGERKIIMNRVSPPEKSVPADGAVEEDAGQPEEIREQFIQSESKEYKFISLSATVYDRKFTELRWRHGDERFLAYSNVDFNFMGGFGSFETDDTNYSFFMGIGNESTDALAERNRFAKERNLEGYVERQIPQMPEFTPGSVEYAVVSDDPSIVERDEVFGQISALHAYYQANEKRLKTEYQRREALNAARKRYEAANPEKPKDTIINFWPIRGSIHQEQGER</sequence>
<evidence type="ECO:0000313" key="1">
    <source>
        <dbReference type="EMBL" id="MFD2257699.1"/>
    </source>
</evidence>
<keyword evidence="2" id="KW-1185">Reference proteome</keyword>
<dbReference type="RefSeq" id="WP_386821039.1">
    <property type="nucleotide sequence ID" value="NZ_JBHUIT010000031.1"/>
</dbReference>
<reference evidence="2" key="1">
    <citation type="journal article" date="2019" name="Int. J. Syst. Evol. Microbiol.">
        <title>The Global Catalogue of Microorganisms (GCM) 10K type strain sequencing project: providing services to taxonomists for standard genome sequencing and annotation.</title>
        <authorList>
            <consortium name="The Broad Institute Genomics Platform"/>
            <consortium name="The Broad Institute Genome Sequencing Center for Infectious Disease"/>
            <person name="Wu L."/>
            <person name="Ma J."/>
        </authorList>
    </citation>
    <scope>NUCLEOTIDE SEQUENCE [LARGE SCALE GENOMIC DNA]</scope>
    <source>
        <strain evidence="2">CGMCC 4.7106</strain>
    </source>
</reference>
<dbReference type="Proteomes" id="UP001597375">
    <property type="component" value="Unassembled WGS sequence"/>
</dbReference>
<accession>A0ABW5DCP9</accession>
<dbReference type="EMBL" id="JBHUIT010000031">
    <property type="protein sequence ID" value="MFD2257699.1"/>
    <property type="molecule type" value="Genomic_DNA"/>
</dbReference>
<comment type="caution">
    <text evidence="1">The sequence shown here is derived from an EMBL/GenBank/DDBJ whole genome shotgun (WGS) entry which is preliminary data.</text>
</comment>
<protein>
    <submittedName>
        <fullName evidence="1">Uncharacterized protein</fullName>
    </submittedName>
</protein>
<evidence type="ECO:0000313" key="2">
    <source>
        <dbReference type="Proteomes" id="UP001597375"/>
    </source>
</evidence>
<name>A0ABW5DCP9_9BACT</name>
<gene>
    <name evidence="1" type="ORF">ACFSSA_13530</name>
</gene>
<proteinExistence type="predicted"/>
<organism evidence="1 2">
    <name type="scientific">Luteolibacter algae</name>
    <dbReference type="NCBI Taxonomy" id="454151"/>
    <lineage>
        <taxon>Bacteria</taxon>
        <taxon>Pseudomonadati</taxon>
        <taxon>Verrucomicrobiota</taxon>
        <taxon>Verrucomicrobiia</taxon>
        <taxon>Verrucomicrobiales</taxon>
        <taxon>Verrucomicrobiaceae</taxon>
        <taxon>Luteolibacter</taxon>
    </lineage>
</organism>